<dbReference type="Pfam" id="PF17210">
    <property type="entry name" value="SdrD_B"/>
    <property type="match status" value="1"/>
</dbReference>
<evidence type="ECO:0000256" key="1">
    <source>
        <dbReference type="ARBA" id="ARBA00004613"/>
    </source>
</evidence>
<dbReference type="PATRIC" id="fig|698956.3.peg.466"/>
<evidence type="ECO:0000313" key="7">
    <source>
        <dbReference type="EMBL" id="EIK81594.1"/>
    </source>
</evidence>
<feature type="compositionally biased region" description="Basic and acidic residues" evidence="4">
    <location>
        <begin position="723"/>
        <end position="917"/>
    </location>
</feature>
<feature type="compositionally biased region" description="Basic and acidic residues" evidence="4">
    <location>
        <begin position="626"/>
        <end position="637"/>
    </location>
</feature>
<comment type="subcellular location">
    <subcellularLocation>
        <location evidence="1">Secreted</location>
    </subcellularLocation>
</comment>
<evidence type="ECO:0000256" key="5">
    <source>
        <dbReference type="SAM" id="SignalP"/>
    </source>
</evidence>
<dbReference type="PANTHER" id="PTHR36721:SF1">
    <property type="entry name" value="OS04G0446401 PROTEIN"/>
    <property type="match status" value="1"/>
</dbReference>
<proteinExistence type="predicted"/>
<feature type="region of interest" description="Disordered" evidence="4">
    <location>
        <begin position="611"/>
        <end position="987"/>
    </location>
</feature>
<evidence type="ECO:0000259" key="6">
    <source>
        <dbReference type="Pfam" id="PF17210"/>
    </source>
</evidence>
<dbReference type="InterPro" id="IPR033764">
    <property type="entry name" value="Sdr_B"/>
</dbReference>
<sequence>MKMKIVTASLLTATLLTASLSSSALAQPSNDNAFTNHENIPTNKSSINNIDLIPAPTQHFGKPDGKLPEVRTSISYVDGDSTDNHADTNKTNKILRPGSKLTLRATAKFIVPEAGDVFRPYLRLAIPKILTVNANDFVVDAGNVANKVVQISYSKSFGNHNLGNYNLFDVYFNYNEWSSDFANEMPYIAAIKGVNHSGNVLSNGDVIRNNQTVSIEIPTVVDSNANTSDLVDLKNYKKGVKPLIQGRVSYMPFPTSIEYTSTIGGLKDFPNDKILQNNPCLVRSDLVTGWDGRDNYGFWFTGLSMETSGVDYDSRSTMVESQNSVWLPQLIPANIEHNQFVTIYRNGNDNNPIKLRFKIPFGSKNYALNGTKQVLKNHHLTVFRSPNNNAEARKIMANIGIEKVAYGNTEVFGDILDSKYFDGWGNVPAQSRPSELLISGEFNPDSTVFGPDNISNGIWMSGKASAYIKSYYRALDCNDNYPDNTLKYPPIINKIQETVATYARSNRSKVSTVPIEIVIPASLSGRVWFDANHNGIQDKGESSIIGAKVQLVKQYGDSTVIDINGNKVNPITTTSPDGSYEFTNLLPGSYVVKFTLPEGSEYFGFTYTHKGSDSSVDSDAIPGEPVTDRSVTEKGSAETDNSASKDSYVGNINLSPGEDKKHIDAGAFKKDEPKKDDPKDPKPNPDPKKDDPKDPKPNPDPKKDDPKDPDHKPKPKNPQPDPKNPKEPKPKDHKPKDPQPKPKTDPKNPKKDKPKDPDNKPKPNPEPKQDDPKDPKPKPKTDPKNDNPVKPDTPKSPEPKEPEHKKDKPKNPDTKPKDKPNNPNYQDRDVPDTKPEDPKEPDNPTKPKDDKPDTPKKDEPKQNPKPNPDPKKDEPEDTKSDEPKDTDPKSDDPKDNENPKNPESKPDDPKSDTPKDPDTDDTESNDPPQYEDPQPKEDSSEPNHSEIRESDNPISSSNNDLDSNNSQSNESSFDNNNADSKQERVRDKLVNTGVSTVFTAVSSVAMLALGATNKIKSYFCKGKHRQ</sequence>
<accession>I4LXA4</accession>
<feature type="compositionally biased region" description="Polar residues" evidence="4">
    <location>
        <begin position="638"/>
        <end position="654"/>
    </location>
</feature>
<comment type="caution">
    <text evidence="7">The sequence shown here is derived from an EMBL/GenBank/DDBJ whole genome shotgun (WGS) entry which is preliminary data.</text>
</comment>
<dbReference type="PANTHER" id="PTHR36721">
    <property type="entry name" value="PROLINE-RICH FAMILY PROTEIN"/>
    <property type="match status" value="1"/>
</dbReference>
<evidence type="ECO:0000256" key="2">
    <source>
        <dbReference type="ARBA" id="ARBA00022525"/>
    </source>
</evidence>
<dbReference type="AlphaFoldDB" id="I4LXA4"/>
<feature type="chain" id="PRO_5039580252" evidence="5">
    <location>
        <begin position="27"/>
        <end position="1026"/>
    </location>
</feature>
<protein>
    <submittedName>
        <fullName evidence="7">Conserved repeat domain protein</fullName>
    </submittedName>
</protein>
<feature type="domain" description="SD-repeat containing protein B" evidence="6">
    <location>
        <begin position="522"/>
        <end position="637"/>
    </location>
</feature>
<dbReference type="RefSeq" id="WP_004124054.1">
    <property type="nucleotide sequence ID" value="NZ_ADER01000014.1"/>
</dbReference>
<dbReference type="Gene3D" id="2.60.40.10">
    <property type="entry name" value="Immunoglobulins"/>
    <property type="match status" value="1"/>
</dbReference>
<keyword evidence="3 5" id="KW-0732">Signal</keyword>
<keyword evidence="2" id="KW-0964">Secreted</keyword>
<dbReference type="Proteomes" id="UP000004884">
    <property type="component" value="Unassembled WGS sequence"/>
</dbReference>
<name>I4LXA4_GARVA</name>
<dbReference type="EMBL" id="ADER01000014">
    <property type="protein sequence ID" value="EIK81594.1"/>
    <property type="molecule type" value="Genomic_DNA"/>
</dbReference>
<reference evidence="7 8" key="1">
    <citation type="journal article" date="2012" name="J. Bacteriol.">
        <title>Comparative Genomic Analyses of 17 Clinical Isolates of Gardnerella vaginalis Provide Evidence of Multiple Genetically Isolated Clades Consistent with Subspeciation into Genovars.</title>
        <authorList>
            <person name="Ahmed A."/>
            <person name="Earl J."/>
            <person name="Retchless A."/>
            <person name="Hillier S."/>
            <person name="Rabe L."/>
            <person name="Cherpes T."/>
            <person name="Powell E."/>
            <person name="Janto B."/>
            <person name="Eutsey R."/>
            <person name="Hiller N.L."/>
            <person name="Boissy R."/>
            <person name="Dahlgreen M."/>
            <person name="Hall B."/>
            <person name="Costerton J."/>
            <person name="Post J.C."/>
            <person name="Hu F."/>
            <person name="Ehrlich G."/>
        </authorList>
    </citation>
    <scope>NUCLEOTIDE SEQUENCE [LARGE SCALE GENOMIC DNA]</scope>
    <source>
        <strain evidence="7 8">1400E</strain>
    </source>
</reference>
<dbReference type="GO" id="GO:0005975">
    <property type="term" value="P:carbohydrate metabolic process"/>
    <property type="evidence" value="ECO:0007669"/>
    <property type="project" value="UniProtKB-ARBA"/>
</dbReference>
<evidence type="ECO:0000313" key="8">
    <source>
        <dbReference type="Proteomes" id="UP000004884"/>
    </source>
</evidence>
<dbReference type="InterPro" id="IPR013783">
    <property type="entry name" value="Ig-like_fold"/>
</dbReference>
<dbReference type="SUPFAM" id="SSF117074">
    <property type="entry name" value="Hypothetical protein PA1324"/>
    <property type="match status" value="1"/>
</dbReference>
<feature type="compositionally biased region" description="Low complexity" evidence="4">
    <location>
        <begin position="952"/>
        <end position="977"/>
    </location>
</feature>
<gene>
    <name evidence="7" type="ORF">CGSMWGv1400E_02406</name>
</gene>
<feature type="signal peptide" evidence="5">
    <location>
        <begin position="1"/>
        <end position="26"/>
    </location>
</feature>
<feature type="compositionally biased region" description="Basic and acidic residues" evidence="4">
    <location>
        <begin position="933"/>
        <end position="951"/>
    </location>
</feature>
<dbReference type="GO" id="GO:0005576">
    <property type="term" value="C:extracellular region"/>
    <property type="evidence" value="ECO:0007669"/>
    <property type="project" value="UniProtKB-SubCell"/>
</dbReference>
<organism evidence="7 8">
    <name type="scientific">Gardnerella vaginalis 1400E</name>
    <dbReference type="NCBI Taxonomy" id="698956"/>
    <lineage>
        <taxon>Bacteria</taxon>
        <taxon>Bacillati</taxon>
        <taxon>Actinomycetota</taxon>
        <taxon>Actinomycetes</taxon>
        <taxon>Bifidobacteriales</taxon>
        <taxon>Bifidobacteriaceae</taxon>
        <taxon>Gardnerella</taxon>
    </lineage>
</organism>
<evidence type="ECO:0000256" key="3">
    <source>
        <dbReference type="ARBA" id="ARBA00022729"/>
    </source>
</evidence>
<feature type="compositionally biased region" description="Basic and acidic residues" evidence="4">
    <location>
        <begin position="657"/>
        <end position="712"/>
    </location>
</feature>
<evidence type="ECO:0000256" key="4">
    <source>
        <dbReference type="SAM" id="MobiDB-lite"/>
    </source>
</evidence>